<dbReference type="GeneID" id="5721193"/>
<keyword evidence="2" id="KW-0812">Transmembrane</keyword>
<evidence type="ECO:0000256" key="1">
    <source>
        <dbReference type="SAM" id="MobiDB-lite"/>
    </source>
</evidence>
<feature type="transmembrane region" description="Helical" evidence="2">
    <location>
        <begin position="165"/>
        <end position="188"/>
    </location>
</feature>
<keyword evidence="2" id="KW-1133">Transmembrane helix</keyword>
<dbReference type="InParanoid" id="A0A2K3DVI6"/>
<evidence type="ECO:0000313" key="4">
    <source>
        <dbReference type="Proteomes" id="UP000006906"/>
    </source>
</evidence>
<evidence type="ECO:0000256" key="2">
    <source>
        <dbReference type="SAM" id="Phobius"/>
    </source>
</evidence>
<dbReference type="PaxDb" id="3055-EDP01478"/>
<dbReference type="PANTHER" id="PTHR36804">
    <property type="entry name" value="OSJNBA0013K16.11 PROTEIN"/>
    <property type="match status" value="1"/>
</dbReference>
<protein>
    <submittedName>
        <fullName evidence="3">Uncharacterized protein</fullName>
    </submittedName>
</protein>
<sequence>MMASALPVRGLAAASSVLTAPSTIGVCACRQPRCQVVTTATLRLAAPSPESLSFTRSISISSSGCSTSYLPLPGRRTGLSGRRGRAASLVCRASFLPDAVDATFRNIITISAVVGISYALILGAATPEPPTPPPLAPGQKALGPGASRGAGSSSSSSGGAGEDNFVWGLMGFISCLPLFGWLSWALAAISDEDRAALYGLYAVLYGSPLLLRGLEWNDPWAITMLVLCVAHVQAERIAQTEPQTLRAIQPVAAVARLLRGAVGGTGSLLSGLGGVLAQDAKRVTRRPGGRSDSSSGPAALGSGDDRLQLDRDPDLVTRGGPIQDPRLDPTRDPELEDYAARELRQFDEQLRAAAEERRRQQRDQR</sequence>
<dbReference type="PANTHER" id="PTHR36804:SF1">
    <property type="entry name" value="OS04G0585600 PROTEIN"/>
    <property type="match status" value="1"/>
</dbReference>
<dbReference type="Proteomes" id="UP000006906">
    <property type="component" value="Chromosome 3"/>
</dbReference>
<feature type="compositionally biased region" description="Basic and acidic residues" evidence="1">
    <location>
        <begin position="303"/>
        <end position="315"/>
    </location>
</feature>
<dbReference type="ExpressionAtlas" id="A0A2K3DVI6">
    <property type="expression patterns" value="baseline and differential"/>
</dbReference>
<dbReference type="AlphaFoldDB" id="A0A2K3DVI6"/>
<feature type="compositionally biased region" description="Low complexity" evidence="1">
    <location>
        <begin position="143"/>
        <end position="157"/>
    </location>
</feature>
<feature type="region of interest" description="Disordered" evidence="1">
    <location>
        <begin position="129"/>
        <end position="159"/>
    </location>
</feature>
<keyword evidence="4" id="KW-1185">Reference proteome</keyword>
<gene>
    <name evidence="3" type="ORF">CHLRE_03g148350v5</name>
</gene>
<proteinExistence type="predicted"/>
<reference evidence="3 4" key="1">
    <citation type="journal article" date="2007" name="Science">
        <title>The Chlamydomonas genome reveals the evolution of key animal and plant functions.</title>
        <authorList>
            <person name="Merchant S.S."/>
            <person name="Prochnik S.E."/>
            <person name="Vallon O."/>
            <person name="Harris E.H."/>
            <person name="Karpowicz S.J."/>
            <person name="Witman G.B."/>
            <person name="Terry A."/>
            <person name="Salamov A."/>
            <person name="Fritz-Laylin L.K."/>
            <person name="Marechal-Drouard L."/>
            <person name="Marshall W.F."/>
            <person name="Qu L.H."/>
            <person name="Nelson D.R."/>
            <person name="Sanderfoot A.A."/>
            <person name="Spalding M.H."/>
            <person name="Kapitonov V.V."/>
            <person name="Ren Q."/>
            <person name="Ferris P."/>
            <person name="Lindquist E."/>
            <person name="Shapiro H."/>
            <person name="Lucas S.M."/>
            <person name="Grimwood J."/>
            <person name="Schmutz J."/>
            <person name="Cardol P."/>
            <person name="Cerutti H."/>
            <person name="Chanfreau G."/>
            <person name="Chen C.L."/>
            <person name="Cognat V."/>
            <person name="Croft M.T."/>
            <person name="Dent R."/>
            <person name="Dutcher S."/>
            <person name="Fernandez E."/>
            <person name="Fukuzawa H."/>
            <person name="Gonzalez-Ballester D."/>
            <person name="Gonzalez-Halphen D."/>
            <person name="Hallmann A."/>
            <person name="Hanikenne M."/>
            <person name="Hippler M."/>
            <person name="Inwood W."/>
            <person name="Jabbari K."/>
            <person name="Kalanon M."/>
            <person name="Kuras R."/>
            <person name="Lefebvre P.A."/>
            <person name="Lemaire S.D."/>
            <person name="Lobanov A.V."/>
            <person name="Lohr M."/>
            <person name="Manuell A."/>
            <person name="Meier I."/>
            <person name="Mets L."/>
            <person name="Mittag M."/>
            <person name="Mittelmeier T."/>
            <person name="Moroney J.V."/>
            <person name="Moseley J."/>
            <person name="Napoli C."/>
            <person name="Nedelcu A.M."/>
            <person name="Niyogi K."/>
            <person name="Novoselov S.V."/>
            <person name="Paulsen I.T."/>
            <person name="Pazour G."/>
            <person name="Purton S."/>
            <person name="Ral J.P."/>
            <person name="Riano-Pachon D.M."/>
            <person name="Riekhof W."/>
            <person name="Rymarquis L."/>
            <person name="Schroda M."/>
            <person name="Stern D."/>
            <person name="Umen J."/>
            <person name="Willows R."/>
            <person name="Wilson N."/>
            <person name="Zimmer S.L."/>
            <person name="Allmer J."/>
            <person name="Balk J."/>
            <person name="Bisova K."/>
            <person name="Chen C.J."/>
            <person name="Elias M."/>
            <person name="Gendler K."/>
            <person name="Hauser C."/>
            <person name="Lamb M.R."/>
            <person name="Ledford H."/>
            <person name="Long J.C."/>
            <person name="Minagawa J."/>
            <person name="Page M.D."/>
            <person name="Pan J."/>
            <person name="Pootakham W."/>
            <person name="Roje S."/>
            <person name="Rose A."/>
            <person name="Stahlberg E."/>
            <person name="Terauchi A.M."/>
            <person name="Yang P."/>
            <person name="Ball S."/>
            <person name="Bowler C."/>
            <person name="Dieckmann C.L."/>
            <person name="Gladyshev V.N."/>
            <person name="Green P."/>
            <person name="Jorgensen R."/>
            <person name="Mayfield S."/>
            <person name="Mueller-Roeber B."/>
            <person name="Rajamani S."/>
            <person name="Sayre R.T."/>
            <person name="Brokstein P."/>
            <person name="Dubchak I."/>
            <person name="Goodstein D."/>
            <person name="Hornick L."/>
            <person name="Huang Y.W."/>
            <person name="Jhaveri J."/>
            <person name="Luo Y."/>
            <person name="Martinez D."/>
            <person name="Ngau W.C."/>
            <person name="Otillar B."/>
            <person name="Poliakov A."/>
            <person name="Porter A."/>
            <person name="Szajkowski L."/>
            <person name="Werner G."/>
            <person name="Zhou K."/>
            <person name="Grigoriev I.V."/>
            <person name="Rokhsar D.S."/>
            <person name="Grossman A.R."/>
        </authorList>
    </citation>
    <scope>NUCLEOTIDE SEQUENCE [LARGE SCALE GENOMIC DNA]</scope>
    <source>
        <strain evidence="4">CC-503</strain>
    </source>
</reference>
<feature type="transmembrane region" description="Helical" evidence="2">
    <location>
        <begin position="195"/>
        <end position="214"/>
    </location>
</feature>
<feature type="region of interest" description="Disordered" evidence="1">
    <location>
        <begin position="346"/>
        <end position="365"/>
    </location>
</feature>
<name>A0A2K3DVI6_CHLRE</name>
<feature type="compositionally biased region" description="Basic and acidic residues" evidence="1">
    <location>
        <begin position="325"/>
        <end position="340"/>
    </location>
</feature>
<accession>A0A2K3DVI6</accession>
<keyword evidence="2" id="KW-0472">Membrane</keyword>
<feature type="region of interest" description="Disordered" evidence="1">
    <location>
        <begin position="281"/>
        <end position="340"/>
    </location>
</feature>
<dbReference type="RefSeq" id="XP_001695691.2">
    <property type="nucleotide sequence ID" value="XM_001695639.2"/>
</dbReference>
<dbReference type="EMBL" id="CM008964">
    <property type="protein sequence ID" value="PNW84551.1"/>
    <property type="molecule type" value="Genomic_DNA"/>
</dbReference>
<dbReference type="KEGG" id="cre:CHLRE_03g148350v5"/>
<evidence type="ECO:0000313" key="3">
    <source>
        <dbReference type="EMBL" id="PNW84551.1"/>
    </source>
</evidence>
<dbReference type="Gramene" id="PNW84551">
    <property type="protein sequence ID" value="PNW84551"/>
    <property type="gene ID" value="CHLRE_03g148350v5"/>
</dbReference>
<organism evidence="3 4">
    <name type="scientific">Chlamydomonas reinhardtii</name>
    <name type="common">Chlamydomonas smithii</name>
    <dbReference type="NCBI Taxonomy" id="3055"/>
    <lineage>
        <taxon>Eukaryota</taxon>
        <taxon>Viridiplantae</taxon>
        <taxon>Chlorophyta</taxon>
        <taxon>core chlorophytes</taxon>
        <taxon>Chlorophyceae</taxon>
        <taxon>CS clade</taxon>
        <taxon>Chlamydomonadales</taxon>
        <taxon>Chlamydomonadaceae</taxon>
        <taxon>Chlamydomonas</taxon>
    </lineage>
</organism>
<dbReference type="OrthoDB" id="2014574at2759"/>